<name>A0A6L4U3J0_BIFLN</name>
<reference evidence="4 5" key="1">
    <citation type="journal article" date="2019" name="Nat. Med.">
        <title>A library of human gut bacterial isolates paired with longitudinal multiomics data enables mechanistic microbiome research.</title>
        <authorList>
            <person name="Poyet M."/>
            <person name="Groussin M."/>
            <person name="Gibbons S.M."/>
            <person name="Avila-Pacheco J."/>
            <person name="Jiang X."/>
            <person name="Kearney S.M."/>
            <person name="Perrotta A.R."/>
            <person name="Berdy B."/>
            <person name="Zhao S."/>
            <person name="Lieberman T.D."/>
            <person name="Swanson P.K."/>
            <person name="Smith M."/>
            <person name="Roesemann S."/>
            <person name="Alexander J.E."/>
            <person name="Rich S.A."/>
            <person name="Livny J."/>
            <person name="Vlamakis H."/>
            <person name="Clish C."/>
            <person name="Bullock K."/>
            <person name="Deik A."/>
            <person name="Scott J."/>
            <person name="Pierce K.A."/>
            <person name="Xavier R.J."/>
            <person name="Alm E.J."/>
        </authorList>
    </citation>
    <scope>NUCLEOTIDE SEQUENCE [LARGE SCALE GENOMIC DNA]</scope>
    <source>
        <strain evidence="4 5">BIOML-A136</strain>
    </source>
</reference>
<organism evidence="4 5">
    <name type="scientific">Bifidobacterium longum</name>
    <dbReference type="NCBI Taxonomy" id="216816"/>
    <lineage>
        <taxon>Bacteria</taxon>
        <taxon>Bacillati</taxon>
        <taxon>Actinomycetota</taxon>
        <taxon>Actinomycetes</taxon>
        <taxon>Bifidobacteriales</taxon>
        <taxon>Bifidobacteriaceae</taxon>
        <taxon>Bifidobacterium</taxon>
    </lineage>
</organism>
<dbReference type="PROSITE" id="PS50022">
    <property type="entry name" value="FA58C_3"/>
    <property type="match status" value="1"/>
</dbReference>
<dbReference type="PANTHER" id="PTHR13246">
    <property type="entry name" value="ENDO BETA N-ACETYLGLUCOSAMINIDASE"/>
    <property type="match status" value="1"/>
</dbReference>
<dbReference type="SMART" id="SM00089">
    <property type="entry name" value="PKD"/>
    <property type="match status" value="1"/>
</dbReference>
<dbReference type="GO" id="GO:0005975">
    <property type="term" value="P:carbohydrate metabolic process"/>
    <property type="evidence" value="ECO:0007669"/>
    <property type="project" value="UniProtKB-ARBA"/>
</dbReference>
<dbReference type="Pfam" id="PF03644">
    <property type="entry name" value="Glyco_hydro_85"/>
    <property type="match status" value="1"/>
</dbReference>
<feature type="chain" id="PRO_5038971649" evidence="1">
    <location>
        <begin position="38"/>
        <end position="937"/>
    </location>
</feature>
<dbReference type="GO" id="GO:0033925">
    <property type="term" value="F:mannosyl-glycoprotein endo-beta-N-acetylglucosaminidase activity"/>
    <property type="evidence" value="ECO:0007669"/>
    <property type="project" value="InterPro"/>
</dbReference>
<dbReference type="AlphaFoldDB" id="A0A6L4U3J0"/>
<dbReference type="EMBL" id="WDUB01000009">
    <property type="protein sequence ID" value="KAB7203182.1"/>
    <property type="molecule type" value="Genomic_DNA"/>
</dbReference>
<dbReference type="InterPro" id="IPR000421">
    <property type="entry name" value="FA58C"/>
</dbReference>
<dbReference type="InterPro" id="IPR054110">
    <property type="entry name" value="EndoD-like_D2"/>
</dbReference>
<feature type="domain" description="PKD" evidence="3">
    <location>
        <begin position="708"/>
        <end position="793"/>
    </location>
</feature>
<dbReference type="InterPro" id="IPR032979">
    <property type="entry name" value="ENGase"/>
</dbReference>
<dbReference type="Pfam" id="PF00801">
    <property type="entry name" value="PKD"/>
    <property type="match status" value="1"/>
</dbReference>
<dbReference type="InterPro" id="IPR022409">
    <property type="entry name" value="PKD/Chitinase_dom"/>
</dbReference>
<evidence type="ECO:0000313" key="5">
    <source>
        <dbReference type="Proteomes" id="UP000476628"/>
    </source>
</evidence>
<sequence length="937" mass="101804">MRRGEQERKPMNKTMTWRRVLAASLAAMLAMSLAACSGGTSATKYTITPENENEELVLGNRPEASYWFPEDLLKWNADKDPDLAYNVSTVPLAKRVDKADLKPVNDTQNTDTKVMAISIMNSSTSGNAPHGLNTANANTFSYWQYVDELVYWGGSSGEGIIVPPSPDVTDMGHTNGVPVLGTVFFPQNVSGGKVEWLDQTLAQKSDGSFPVADKLIEVATTYGFDGWFINQETEGENETSLGADYATKMQAFIAYLKKQAPDLRVVYYDSMTKDGSIDWQNALTDENSMYMTDGDHPIADEMFLNFWWTEDKLAGDDLLAASATKAKELGIDPYSLYAGIDVQADGYDTPVKWNLFAGKDGKTHTSLGLYCPSWAYWSAGNPTTFRKNESRLWVNDEGNPSVSTPYEDDEKWTGVSNYVAEQSAVTSLPFVTNFNNGSGYSFFREGKQISKMDWNNRSVSDIQPTYRWIVADEGGNKTKADYSDADAWYGGSSLKFSGKVAKDGKTMVKLYSASVKTGAKPTLSIAAKANVDTDLKAVLTFADGSVETVNGKKKVGNDWGVIDYDIAKLSNKTLTAIDFTYQSSEDKTGYELLLGNITLKDGSEETELGKVTEVKVDDSEFDDDALYAGARISWKTDGKAPAYEIYQINEDKSRSFLGVSNVENFYANALTRVGETNNTTFEIVPVDRYGTQGTSAKADMDWPDNSKPKAGATASRTLLNVGDEVTFTSASSKNTAEVAWFLPGSSKEHATGKSVTVTYDKEGVYDVEITAKNKSGEATATLKGQIVVSADVMDLVLLSQGAQVSADGFTNGNEKPEFAVDGDVKTKWCVTGPAPHELVVDLGAPKTVSQVDISHAQAGGEDASMNTQEYAIEVSEDGTEYTQVALVKGNTEGATSNAFAPVNARYVKLVVNKPTQGSDTAARIYEMQVRGADGAIL</sequence>
<evidence type="ECO:0000259" key="2">
    <source>
        <dbReference type="PROSITE" id="PS50022"/>
    </source>
</evidence>
<protein>
    <submittedName>
        <fullName evidence="4">PKD domain-containing protein</fullName>
    </submittedName>
</protein>
<accession>A0A6L4U3J0</accession>
<feature type="domain" description="F5/8 type C" evidence="2">
    <location>
        <begin position="790"/>
        <end position="932"/>
    </location>
</feature>
<dbReference type="Proteomes" id="UP000476628">
    <property type="component" value="Unassembled WGS sequence"/>
</dbReference>
<dbReference type="GO" id="GO:0005829">
    <property type="term" value="C:cytosol"/>
    <property type="evidence" value="ECO:0007669"/>
    <property type="project" value="UniProtKB-SubCell"/>
</dbReference>
<dbReference type="SUPFAM" id="SSF49299">
    <property type="entry name" value="PKD domain"/>
    <property type="match status" value="1"/>
</dbReference>
<dbReference type="InterPro" id="IPR035986">
    <property type="entry name" value="PKD_dom_sf"/>
</dbReference>
<dbReference type="PROSITE" id="PS50093">
    <property type="entry name" value="PKD"/>
    <property type="match status" value="1"/>
</dbReference>
<evidence type="ECO:0000259" key="3">
    <source>
        <dbReference type="PROSITE" id="PS50093"/>
    </source>
</evidence>
<keyword evidence="1" id="KW-0732">Signal</keyword>
<dbReference type="CDD" id="cd06547">
    <property type="entry name" value="GH85_ENGase"/>
    <property type="match status" value="1"/>
</dbReference>
<dbReference type="InterPro" id="IPR013783">
    <property type="entry name" value="Ig-like_fold"/>
</dbReference>
<dbReference type="SMR" id="A0A6L4U3J0"/>
<dbReference type="SUPFAM" id="SSF49785">
    <property type="entry name" value="Galactose-binding domain-like"/>
    <property type="match status" value="1"/>
</dbReference>
<dbReference type="CDD" id="cd00146">
    <property type="entry name" value="PKD"/>
    <property type="match status" value="1"/>
</dbReference>
<dbReference type="InterPro" id="IPR005201">
    <property type="entry name" value="TIM_ENGase"/>
</dbReference>
<evidence type="ECO:0000256" key="1">
    <source>
        <dbReference type="SAM" id="SignalP"/>
    </source>
</evidence>
<dbReference type="Pfam" id="PF00754">
    <property type="entry name" value="F5_F8_type_C"/>
    <property type="match status" value="1"/>
</dbReference>
<dbReference type="Gene3D" id="3.20.20.80">
    <property type="entry name" value="Glycosidases"/>
    <property type="match status" value="1"/>
</dbReference>
<dbReference type="InterPro" id="IPR008979">
    <property type="entry name" value="Galactose-bd-like_sf"/>
</dbReference>
<dbReference type="InterPro" id="IPR000601">
    <property type="entry name" value="PKD_dom"/>
</dbReference>
<proteinExistence type="predicted"/>
<feature type="signal peptide" evidence="1">
    <location>
        <begin position="1"/>
        <end position="37"/>
    </location>
</feature>
<dbReference type="Pfam" id="PF21910">
    <property type="entry name" value="GH85_C"/>
    <property type="match status" value="1"/>
</dbReference>
<dbReference type="Gene3D" id="2.60.40.10">
    <property type="entry name" value="Immunoglobulins"/>
    <property type="match status" value="2"/>
</dbReference>
<dbReference type="Gene3D" id="2.60.120.260">
    <property type="entry name" value="Galactose-binding domain-like"/>
    <property type="match status" value="2"/>
</dbReference>
<comment type="caution">
    <text evidence="4">The sequence shown here is derived from an EMBL/GenBank/DDBJ whole genome shotgun (WGS) entry which is preliminary data.</text>
</comment>
<gene>
    <name evidence="4" type="ORF">GBC45_07005</name>
</gene>
<evidence type="ECO:0000313" key="4">
    <source>
        <dbReference type="EMBL" id="KAB7203182.1"/>
    </source>
</evidence>
<dbReference type="PANTHER" id="PTHR13246:SF1">
    <property type="entry name" value="CYTOSOLIC ENDO-BETA-N-ACETYLGLUCOSAMINIDASE"/>
    <property type="match status" value="1"/>
</dbReference>